<comment type="caution">
    <text evidence="1">The sequence shown here is derived from an EMBL/GenBank/DDBJ whole genome shotgun (WGS) entry which is preliminary data.</text>
</comment>
<dbReference type="InterPro" id="IPR002317">
    <property type="entry name" value="Ser-tRNA-ligase_type_1"/>
</dbReference>
<dbReference type="Gene3D" id="3.30.930.10">
    <property type="entry name" value="Bira Bifunctional Protein, Domain 2"/>
    <property type="match status" value="1"/>
</dbReference>
<evidence type="ECO:0000313" key="1">
    <source>
        <dbReference type="EMBL" id="PNX91233.1"/>
    </source>
</evidence>
<dbReference type="GO" id="GO:0004828">
    <property type="term" value="F:serine-tRNA ligase activity"/>
    <property type="evidence" value="ECO:0007669"/>
    <property type="project" value="InterPro"/>
</dbReference>
<dbReference type="AlphaFoldDB" id="A0A2K3MK70"/>
<dbReference type="PRINTS" id="PR00981">
    <property type="entry name" value="TRNASYNTHSER"/>
</dbReference>
<gene>
    <name evidence="1" type="ORF">L195_g047363</name>
</gene>
<dbReference type="PANTHER" id="PTHR11778">
    <property type="entry name" value="SERYL-TRNA SYNTHETASE"/>
    <property type="match status" value="1"/>
</dbReference>
<reference evidence="1 2" key="2">
    <citation type="journal article" date="2017" name="Front. Plant Sci.">
        <title>Gene Classification and Mining of Molecular Markers Useful in Red Clover (Trifolium pratense) Breeding.</title>
        <authorList>
            <person name="Istvanek J."/>
            <person name="Dluhosova J."/>
            <person name="Dluhos P."/>
            <person name="Patkova L."/>
            <person name="Nedelnik J."/>
            <person name="Repkova J."/>
        </authorList>
    </citation>
    <scope>NUCLEOTIDE SEQUENCE [LARGE SCALE GENOMIC DNA]</scope>
    <source>
        <strain evidence="2">cv. Tatra</strain>
        <tissue evidence="1">Young leaves</tissue>
    </source>
</reference>
<sequence length="107" mass="12024">MNIPYQIVSIVSGALNDAAAKKYDLEAWFPASQTYRELSNEQLKQYVHLLNSTLTATERTICCILENNQKEDGVEIPEVLRPFMGGKTFLPFKNQPSSETKGKKSKA</sequence>
<dbReference type="STRING" id="57577.A0A2K3MK70"/>
<accession>A0A2K3MK70</accession>
<name>A0A2K3MK70_TRIPR</name>
<reference evidence="1 2" key="1">
    <citation type="journal article" date="2014" name="Am. J. Bot.">
        <title>Genome assembly and annotation for red clover (Trifolium pratense; Fabaceae).</title>
        <authorList>
            <person name="Istvanek J."/>
            <person name="Jaros M."/>
            <person name="Krenek A."/>
            <person name="Repkova J."/>
        </authorList>
    </citation>
    <scope>NUCLEOTIDE SEQUENCE [LARGE SCALE GENOMIC DNA]</scope>
    <source>
        <strain evidence="2">cv. Tatra</strain>
        <tissue evidence="1">Young leaves</tissue>
    </source>
</reference>
<dbReference type="GO" id="GO:0006434">
    <property type="term" value="P:seryl-tRNA aminoacylation"/>
    <property type="evidence" value="ECO:0007669"/>
    <property type="project" value="InterPro"/>
</dbReference>
<dbReference type="InterPro" id="IPR045864">
    <property type="entry name" value="aa-tRNA-synth_II/BPL/LPL"/>
</dbReference>
<dbReference type="Proteomes" id="UP000236291">
    <property type="component" value="Unassembled WGS sequence"/>
</dbReference>
<evidence type="ECO:0000313" key="2">
    <source>
        <dbReference type="Proteomes" id="UP000236291"/>
    </source>
</evidence>
<protein>
    <submittedName>
        <fullName evidence="1">Seryl-tRNA ligase</fullName>
    </submittedName>
</protein>
<dbReference type="SUPFAM" id="SSF55681">
    <property type="entry name" value="Class II aaRS and biotin synthetases"/>
    <property type="match status" value="1"/>
</dbReference>
<proteinExistence type="predicted"/>
<dbReference type="EMBL" id="ASHM01065499">
    <property type="protein sequence ID" value="PNX91233.1"/>
    <property type="molecule type" value="Genomic_DNA"/>
</dbReference>
<organism evidence="1 2">
    <name type="scientific">Trifolium pratense</name>
    <name type="common">Red clover</name>
    <dbReference type="NCBI Taxonomy" id="57577"/>
    <lineage>
        <taxon>Eukaryota</taxon>
        <taxon>Viridiplantae</taxon>
        <taxon>Streptophyta</taxon>
        <taxon>Embryophyta</taxon>
        <taxon>Tracheophyta</taxon>
        <taxon>Spermatophyta</taxon>
        <taxon>Magnoliopsida</taxon>
        <taxon>eudicotyledons</taxon>
        <taxon>Gunneridae</taxon>
        <taxon>Pentapetalae</taxon>
        <taxon>rosids</taxon>
        <taxon>fabids</taxon>
        <taxon>Fabales</taxon>
        <taxon>Fabaceae</taxon>
        <taxon>Papilionoideae</taxon>
        <taxon>50 kb inversion clade</taxon>
        <taxon>NPAAA clade</taxon>
        <taxon>Hologalegina</taxon>
        <taxon>IRL clade</taxon>
        <taxon>Trifolieae</taxon>
        <taxon>Trifolium</taxon>
    </lineage>
</organism>
<keyword evidence="1" id="KW-0436">Ligase</keyword>
<dbReference type="ExpressionAtlas" id="A0A2K3MK70">
    <property type="expression patterns" value="baseline"/>
</dbReference>
<dbReference type="GO" id="GO:0005524">
    <property type="term" value="F:ATP binding"/>
    <property type="evidence" value="ECO:0007669"/>
    <property type="project" value="InterPro"/>
</dbReference>